<organism evidence="3 4">
    <name type="scientific">Myotis brandtii</name>
    <name type="common">Brandt's bat</name>
    <dbReference type="NCBI Taxonomy" id="109478"/>
    <lineage>
        <taxon>Eukaryota</taxon>
        <taxon>Metazoa</taxon>
        <taxon>Chordata</taxon>
        <taxon>Craniata</taxon>
        <taxon>Vertebrata</taxon>
        <taxon>Euteleostomi</taxon>
        <taxon>Mammalia</taxon>
        <taxon>Eutheria</taxon>
        <taxon>Laurasiatheria</taxon>
        <taxon>Chiroptera</taxon>
        <taxon>Yangochiroptera</taxon>
        <taxon>Vespertilionidae</taxon>
        <taxon>Myotis</taxon>
    </lineage>
</organism>
<name>S7MHJ8_MYOBR</name>
<dbReference type="InterPro" id="IPR013783">
    <property type="entry name" value="Ig-like_fold"/>
</dbReference>
<dbReference type="SUPFAM" id="SSF48726">
    <property type="entry name" value="Immunoglobulin"/>
    <property type="match status" value="1"/>
</dbReference>
<feature type="chain" id="PRO_5004542977" evidence="1">
    <location>
        <begin position="20"/>
        <end position="118"/>
    </location>
</feature>
<evidence type="ECO:0000256" key="1">
    <source>
        <dbReference type="SAM" id="SignalP"/>
    </source>
</evidence>
<dbReference type="InterPro" id="IPR036179">
    <property type="entry name" value="Ig-like_dom_sf"/>
</dbReference>
<keyword evidence="1" id="KW-0732">Signal</keyword>
<gene>
    <name evidence="3" type="ORF">D623_10005423</name>
</gene>
<dbReference type="InterPro" id="IPR007110">
    <property type="entry name" value="Ig-like_dom"/>
</dbReference>
<dbReference type="Gene3D" id="2.60.40.10">
    <property type="entry name" value="Immunoglobulins"/>
    <property type="match status" value="1"/>
</dbReference>
<sequence length="118" mass="13090">MTSMWLFLFLLSAPRCALSQVQLQESGPGLVKPSQTLSLTCSVSGFSIRTSGYSWTWIRQPPGTGLEWIGYICYDGSTYSCHHVKIWQRPSSDDVGAAMLWWPSCDDMGASYLMAALL</sequence>
<dbReference type="InterPro" id="IPR050199">
    <property type="entry name" value="IgHV"/>
</dbReference>
<dbReference type="AlphaFoldDB" id="S7MHJ8"/>
<evidence type="ECO:0000313" key="3">
    <source>
        <dbReference type="EMBL" id="EPQ02860.1"/>
    </source>
</evidence>
<feature type="domain" description="Ig-like" evidence="2">
    <location>
        <begin position="14"/>
        <end position="81"/>
    </location>
</feature>
<accession>S7MHJ8</accession>
<dbReference type="PANTHER" id="PTHR23266">
    <property type="entry name" value="IMMUNOGLOBULIN HEAVY CHAIN"/>
    <property type="match status" value="1"/>
</dbReference>
<dbReference type="EMBL" id="KE161275">
    <property type="protein sequence ID" value="EPQ02860.1"/>
    <property type="molecule type" value="Genomic_DNA"/>
</dbReference>
<proteinExistence type="predicted"/>
<protein>
    <submittedName>
        <fullName evidence="3">Ig heavy chain V region M315</fullName>
    </submittedName>
</protein>
<dbReference type="Proteomes" id="UP000052978">
    <property type="component" value="Unassembled WGS sequence"/>
</dbReference>
<evidence type="ECO:0000259" key="2">
    <source>
        <dbReference type="PROSITE" id="PS50835"/>
    </source>
</evidence>
<dbReference type="PROSITE" id="PS50835">
    <property type="entry name" value="IG_LIKE"/>
    <property type="match status" value="1"/>
</dbReference>
<feature type="signal peptide" evidence="1">
    <location>
        <begin position="1"/>
        <end position="19"/>
    </location>
</feature>
<keyword evidence="4" id="KW-1185">Reference proteome</keyword>
<reference evidence="3 4" key="1">
    <citation type="journal article" date="2013" name="Nat. Commun.">
        <title>Genome analysis reveals insights into physiology and longevity of the Brandt's bat Myotis brandtii.</title>
        <authorList>
            <person name="Seim I."/>
            <person name="Fang X."/>
            <person name="Xiong Z."/>
            <person name="Lobanov A.V."/>
            <person name="Huang Z."/>
            <person name="Ma S."/>
            <person name="Feng Y."/>
            <person name="Turanov A.A."/>
            <person name="Zhu Y."/>
            <person name="Lenz T.L."/>
            <person name="Gerashchenko M.V."/>
            <person name="Fan D."/>
            <person name="Hee Yim S."/>
            <person name="Yao X."/>
            <person name="Jordan D."/>
            <person name="Xiong Y."/>
            <person name="Ma Y."/>
            <person name="Lyapunov A.N."/>
            <person name="Chen G."/>
            <person name="Kulakova O.I."/>
            <person name="Sun Y."/>
            <person name="Lee S.G."/>
            <person name="Bronson R.T."/>
            <person name="Moskalev A.A."/>
            <person name="Sunyaev S.R."/>
            <person name="Zhang G."/>
            <person name="Krogh A."/>
            <person name="Wang J."/>
            <person name="Gladyshev V.N."/>
        </authorList>
    </citation>
    <scope>NUCLEOTIDE SEQUENCE [LARGE SCALE GENOMIC DNA]</scope>
</reference>
<evidence type="ECO:0000313" key="4">
    <source>
        <dbReference type="Proteomes" id="UP000052978"/>
    </source>
</evidence>